<proteinExistence type="predicted"/>
<evidence type="ECO:0000313" key="1">
    <source>
        <dbReference type="EMBL" id="KAJ7735964.1"/>
    </source>
</evidence>
<reference evidence="1" key="1">
    <citation type="submission" date="2023-03" db="EMBL/GenBank/DDBJ databases">
        <title>Massive genome expansion in bonnet fungi (Mycena s.s.) driven by repeated elements and novel gene families across ecological guilds.</title>
        <authorList>
            <consortium name="Lawrence Berkeley National Laboratory"/>
            <person name="Harder C.B."/>
            <person name="Miyauchi S."/>
            <person name="Viragh M."/>
            <person name="Kuo A."/>
            <person name="Thoen E."/>
            <person name="Andreopoulos B."/>
            <person name="Lu D."/>
            <person name="Skrede I."/>
            <person name="Drula E."/>
            <person name="Henrissat B."/>
            <person name="Morin E."/>
            <person name="Kohler A."/>
            <person name="Barry K."/>
            <person name="LaButti K."/>
            <person name="Morin E."/>
            <person name="Salamov A."/>
            <person name="Lipzen A."/>
            <person name="Mereny Z."/>
            <person name="Hegedus B."/>
            <person name="Baldrian P."/>
            <person name="Stursova M."/>
            <person name="Weitz H."/>
            <person name="Taylor A."/>
            <person name="Grigoriev I.V."/>
            <person name="Nagy L.G."/>
            <person name="Martin F."/>
            <person name="Kauserud H."/>
        </authorList>
    </citation>
    <scope>NUCLEOTIDE SEQUENCE</scope>
    <source>
        <strain evidence="1">CBHHK182m</strain>
    </source>
</reference>
<name>A0AAD7I669_9AGAR</name>
<accession>A0AAD7I669</accession>
<dbReference type="EMBL" id="JARKIB010000124">
    <property type="protein sequence ID" value="KAJ7735964.1"/>
    <property type="molecule type" value="Genomic_DNA"/>
</dbReference>
<comment type="caution">
    <text evidence="1">The sequence shown here is derived from an EMBL/GenBank/DDBJ whole genome shotgun (WGS) entry which is preliminary data.</text>
</comment>
<organism evidence="1 2">
    <name type="scientific">Mycena metata</name>
    <dbReference type="NCBI Taxonomy" id="1033252"/>
    <lineage>
        <taxon>Eukaryota</taxon>
        <taxon>Fungi</taxon>
        <taxon>Dikarya</taxon>
        <taxon>Basidiomycota</taxon>
        <taxon>Agaricomycotina</taxon>
        <taxon>Agaricomycetes</taxon>
        <taxon>Agaricomycetidae</taxon>
        <taxon>Agaricales</taxon>
        <taxon>Marasmiineae</taxon>
        <taxon>Mycenaceae</taxon>
        <taxon>Mycena</taxon>
    </lineage>
</organism>
<sequence length="112" mass="12088">MPSDLTPRSQYLLLRISPPVGELSLRQALQENLTQTFGLTASGTHLDVLWVDSDAKTALRDDATGQALIRVDYGDDATRLLASIVASSSPPRLSLIKASVFLPSLLVDDEPL</sequence>
<gene>
    <name evidence="1" type="ORF">B0H16DRAFT_1574909</name>
</gene>
<dbReference type="AlphaFoldDB" id="A0AAD7I669"/>
<protein>
    <submittedName>
        <fullName evidence="1">Uncharacterized protein</fullName>
    </submittedName>
</protein>
<evidence type="ECO:0000313" key="2">
    <source>
        <dbReference type="Proteomes" id="UP001215598"/>
    </source>
</evidence>
<dbReference type="Proteomes" id="UP001215598">
    <property type="component" value="Unassembled WGS sequence"/>
</dbReference>
<keyword evidence="2" id="KW-1185">Reference proteome</keyword>